<keyword evidence="2" id="KW-1185">Reference proteome</keyword>
<dbReference type="RefSeq" id="WP_143556684.1">
    <property type="nucleotide sequence ID" value="NZ_PDJG01000001.1"/>
</dbReference>
<dbReference type="EMBL" id="PDJG01000001">
    <property type="protein sequence ID" value="PFG32805.1"/>
    <property type="molecule type" value="Genomic_DNA"/>
</dbReference>
<organism evidence="1 2">
    <name type="scientific">Sanguibacter antarcticus</name>
    <dbReference type="NCBI Taxonomy" id="372484"/>
    <lineage>
        <taxon>Bacteria</taxon>
        <taxon>Bacillati</taxon>
        <taxon>Actinomycetota</taxon>
        <taxon>Actinomycetes</taxon>
        <taxon>Micrococcales</taxon>
        <taxon>Sanguibacteraceae</taxon>
        <taxon>Sanguibacter</taxon>
    </lineage>
</organism>
<comment type="caution">
    <text evidence="1">The sequence shown here is derived from an EMBL/GenBank/DDBJ whole genome shotgun (WGS) entry which is preliminary data.</text>
</comment>
<sequence length="144" mass="15647">MAAESDAVTVDEQLLAARIKAVSVLIEDIQTVYAPLHEIGARSTVQAWTAVPSCQTFARAYLTAVNATVDVLYQAEAKVSGLVESLRTFADEIQLADEDALRSLERLERQAQERLSLPGEQPLQPAVLVLGQPDVVNFFAPLGR</sequence>
<name>A0A2A9E373_9MICO</name>
<evidence type="ECO:0000313" key="2">
    <source>
        <dbReference type="Proteomes" id="UP000225548"/>
    </source>
</evidence>
<accession>A0A2A9E373</accession>
<protein>
    <recommendedName>
        <fullName evidence="3">Excreted virulence factor EspC (Type VII ESX diderm)</fullName>
    </recommendedName>
</protein>
<dbReference type="Proteomes" id="UP000225548">
    <property type="component" value="Unassembled WGS sequence"/>
</dbReference>
<proteinExistence type="predicted"/>
<gene>
    <name evidence="1" type="ORF">ATL42_0653</name>
</gene>
<reference evidence="1 2" key="1">
    <citation type="submission" date="2017-10" db="EMBL/GenBank/DDBJ databases">
        <title>Sequencing the genomes of 1000 actinobacteria strains.</title>
        <authorList>
            <person name="Klenk H.-P."/>
        </authorList>
    </citation>
    <scope>NUCLEOTIDE SEQUENCE [LARGE SCALE GENOMIC DNA]</scope>
    <source>
        <strain evidence="1 2">DSM 18966</strain>
    </source>
</reference>
<dbReference type="AlphaFoldDB" id="A0A2A9E373"/>
<evidence type="ECO:0000313" key="1">
    <source>
        <dbReference type="EMBL" id="PFG32805.1"/>
    </source>
</evidence>
<evidence type="ECO:0008006" key="3">
    <source>
        <dbReference type="Google" id="ProtNLM"/>
    </source>
</evidence>